<protein>
    <submittedName>
        <fullName evidence="1">Uncharacterized protein</fullName>
    </submittedName>
</protein>
<dbReference type="SUPFAM" id="SSF48371">
    <property type="entry name" value="ARM repeat"/>
    <property type="match status" value="1"/>
</dbReference>
<proteinExistence type="predicted"/>
<reference evidence="1" key="1">
    <citation type="submission" date="2020-05" db="UniProtKB">
        <authorList>
            <consortium name="EnsemblMetazoa"/>
        </authorList>
    </citation>
    <scope>IDENTIFICATION</scope>
    <source>
        <strain evidence="1">FUMOZ</strain>
    </source>
</reference>
<dbReference type="VEuPathDB" id="VectorBase:AFUN2_008881"/>
<evidence type="ECO:0000313" key="1">
    <source>
        <dbReference type="EnsemblMetazoa" id="AFUN016019-PA"/>
    </source>
</evidence>
<dbReference type="VEuPathDB" id="VectorBase:AFUN016019"/>
<dbReference type="AlphaFoldDB" id="A0A1I8JU54"/>
<dbReference type="InterPro" id="IPR016024">
    <property type="entry name" value="ARM-type_fold"/>
</dbReference>
<sequence length="834" mass="96214">MEDKLYNLFVRNERAVKAVYYSWWRQLQQQKDKGATCILQLFVDMTGFKYTIQDTDLLLLSQDANHLLEENIFKSPFERLDIMEDSHFLANFNRFWEYVIADAWKELLEENDWFNKSVMFAIALANSNCDECVMIGALIAVHFLPHLCMARSHLMNDIERVSCLGDHRRKSSLQKKQNYIDQICQMLIPDIKRGLQYLKVASIVMEQIFQTIIAFPELILIEYDQLDLISAGMHWKNRKVVYTALKCLKILMMDYAFSKTKEPVALFILKNETQLTGIMETFKTAEQLVLQLFLGALGTLGNIPLSKDTAEKIVLKMFGTNESVLNMAIDLHGIYYASVKPSAEVETSALSAILDVFERYAFPLLSLNAVVKKLWIKGFFRKFDGLFEMLSNAITQPNDDFITSCTAHVIYYCHHLLMDDISSKISPFLEVIGSVTWSLIHKRMDSFVKGYPKCLNKTASSPHLYNLLLSCLNPENNELYSMAGVDCEAYYMEILFNNLSHVALNATSYTVLFHTLTTIYNFDSIAHITEDIWNQLSEKYYTIFFHTRSRLRSYNVGIDMTLMKAYTAAITRLCVLIEINNTSGHVFTLAEYLGNDLRLLQRMNLSHESEGIFYRLYKNALYAAAKCCLEKPDKRRPGIKLEQFGKRVQEFMAELVAQLNCKDCSFAAGMHVANALCNMLILTQETYTSILPAPLKRMTYSIDSEVLQKLAIYIERHVFLGKTGSDEDTNYVLARKLMLATYTDVYRLHLALPQQTDTSHILKYYEENKLFAEELEQLLNILFEKNSTEFYSIVMQVIGDYCKKQKFSTKVKQNAYTRRMKHISHSISLNVLSI</sequence>
<accession>A0A1I8JU54</accession>
<name>A0A1I8JU54_ANOFN</name>
<dbReference type="EnsemblMetazoa" id="AFUN016019-RA">
    <property type="protein sequence ID" value="AFUN016019-PA"/>
    <property type="gene ID" value="AFUN016019"/>
</dbReference>
<organism evidence="1">
    <name type="scientific">Anopheles funestus</name>
    <name type="common">African malaria mosquito</name>
    <dbReference type="NCBI Taxonomy" id="62324"/>
    <lineage>
        <taxon>Eukaryota</taxon>
        <taxon>Metazoa</taxon>
        <taxon>Ecdysozoa</taxon>
        <taxon>Arthropoda</taxon>
        <taxon>Hexapoda</taxon>
        <taxon>Insecta</taxon>
        <taxon>Pterygota</taxon>
        <taxon>Neoptera</taxon>
        <taxon>Endopterygota</taxon>
        <taxon>Diptera</taxon>
        <taxon>Nematocera</taxon>
        <taxon>Culicoidea</taxon>
        <taxon>Culicidae</taxon>
        <taxon>Anophelinae</taxon>
        <taxon>Anopheles</taxon>
    </lineage>
</organism>